<dbReference type="AlphaFoldDB" id="A0AAW1AFZ5"/>
<evidence type="ECO:0000313" key="2">
    <source>
        <dbReference type="EMBL" id="KAK9307783.1"/>
    </source>
</evidence>
<protein>
    <submittedName>
        <fullName evidence="2">Uncharacterized protein</fullName>
    </submittedName>
</protein>
<gene>
    <name evidence="2" type="ORF">QLX08_002017</name>
</gene>
<name>A0AAW1AFZ5_9HYME</name>
<proteinExistence type="predicted"/>
<accession>A0AAW1AFZ5</accession>
<feature type="compositionally biased region" description="Basic and acidic residues" evidence="1">
    <location>
        <begin position="99"/>
        <end position="108"/>
    </location>
</feature>
<evidence type="ECO:0000313" key="3">
    <source>
        <dbReference type="Proteomes" id="UP001432146"/>
    </source>
</evidence>
<comment type="caution">
    <text evidence="2">The sequence shown here is derived from an EMBL/GenBank/DDBJ whole genome shotgun (WGS) entry which is preliminary data.</text>
</comment>
<evidence type="ECO:0000256" key="1">
    <source>
        <dbReference type="SAM" id="MobiDB-lite"/>
    </source>
</evidence>
<sequence>MTCRARRESFVPKLQYFYSLKAKQMINLSLLSNFYSKLMISCRRVRKESDELLYTVWPLVMVRNQLPAQVVEKKKGKIKHANDISPRYYLNSRGNMYQKDGKHRESRSLSKRIRTTGLRQE</sequence>
<keyword evidence="3" id="KW-1185">Reference proteome</keyword>
<dbReference type="EMBL" id="JAWNGG020000026">
    <property type="protein sequence ID" value="KAK9307783.1"/>
    <property type="molecule type" value="Genomic_DNA"/>
</dbReference>
<dbReference type="Proteomes" id="UP001432146">
    <property type="component" value="Unassembled WGS sequence"/>
</dbReference>
<organism evidence="2 3">
    <name type="scientific">Tetragonisca angustula</name>
    <dbReference type="NCBI Taxonomy" id="166442"/>
    <lineage>
        <taxon>Eukaryota</taxon>
        <taxon>Metazoa</taxon>
        <taxon>Ecdysozoa</taxon>
        <taxon>Arthropoda</taxon>
        <taxon>Hexapoda</taxon>
        <taxon>Insecta</taxon>
        <taxon>Pterygota</taxon>
        <taxon>Neoptera</taxon>
        <taxon>Endopterygota</taxon>
        <taxon>Hymenoptera</taxon>
        <taxon>Apocrita</taxon>
        <taxon>Aculeata</taxon>
        <taxon>Apoidea</taxon>
        <taxon>Anthophila</taxon>
        <taxon>Apidae</taxon>
        <taxon>Tetragonisca</taxon>
    </lineage>
</organism>
<reference evidence="2 3" key="1">
    <citation type="submission" date="2024-05" db="EMBL/GenBank/DDBJ databases">
        <title>The nuclear and mitochondrial genome assemblies of Tetragonisca angustula (Apidae: Meliponini), a tiny yet remarkable pollinator in the Neotropics.</title>
        <authorList>
            <person name="Ferrari R."/>
            <person name="Ricardo P.C."/>
            <person name="Dias F.C."/>
            <person name="Araujo N.S."/>
            <person name="Soares D.O."/>
            <person name="Zhou Q.-S."/>
            <person name="Zhu C.-D."/>
            <person name="Coutinho L."/>
            <person name="Airas M.C."/>
            <person name="Batista T.M."/>
        </authorList>
    </citation>
    <scope>NUCLEOTIDE SEQUENCE [LARGE SCALE GENOMIC DNA]</scope>
    <source>
        <strain evidence="2">ASF017062</strain>
        <tissue evidence="2">Abdomen</tissue>
    </source>
</reference>
<feature type="region of interest" description="Disordered" evidence="1">
    <location>
        <begin position="91"/>
        <end position="121"/>
    </location>
</feature>